<protein>
    <recommendedName>
        <fullName evidence="3">ABC-type xenobiotic transporter</fullName>
        <ecNumber evidence="3">7.6.2.2</ecNumber>
    </recommendedName>
</protein>
<evidence type="ECO:0000256" key="2">
    <source>
        <dbReference type="ARBA" id="ARBA00009726"/>
    </source>
</evidence>
<proteinExistence type="inferred from homology"/>
<gene>
    <name evidence="17" type="primary">LOC111282616</name>
</gene>
<dbReference type="GO" id="GO:0005524">
    <property type="term" value="F:ATP binding"/>
    <property type="evidence" value="ECO:0007669"/>
    <property type="project" value="UniProtKB-KW"/>
</dbReference>
<dbReference type="GO" id="GO:0016887">
    <property type="term" value="F:ATP hydrolysis activity"/>
    <property type="evidence" value="ECO:0007669"/>
    <property type="project" value="InterPro"/>
</dbReference>
<feature type="transmembrane region" description="Helical" evidence="13">
    <location>
        <begin position="921"/>
        <end position="942"/>
    </location>
</feature>
<feature type="transmembrane region" description="Helical" evidence="13">
    <location>
        <begin position="993"/>
        <end position="1014"/>
    </location>
</feature>
<feature type="transmembrane region" description="Helical" evidence="13">
    <location>
        <begin position="484"/>
        <end position="509"/>
    </location>
</feature>
<dbReference type="InterPro" id="IPR017871">
    <property type="entry name" value="ABC_transporter-like_CS"/>
</dbReference>
<dbReference type="PROSITE" id="PS00211">
    <property type="entry name" value="ABC_TRANSPORTER_1"/>
    <property type="match status" value="1"/>
</dbReference>
<dbReference type="GO" id="GO:0016020">
    <property type="term" value="C:membrane"/>
    <property type="evidence" value="ECO:0007669"/>
    <property type="project" value="UniProtKB-SubCell"/>
</dbReference>
<dbReference type="CDD" id="cd18580">
    <property type="entry name" value="ABC_6TM_ABCC_D2"/>
    <property type="match status" value="1"/>
</dbReference>
<dbReference type="SMART" id="SM00382">
    <property type="entry name" value="AAA"/>
    <property type="match status" value="2"/>
</dbReference>
<dbReference type="FunFam" id="3.40.50.300:FF:000508">
    <property type="entry name" value="ABC transporter C family member 5"/>
    <property type="match status" value="1"/>
</dbReference>
<dbReference type="InterPro" id="IPR003593">
    <property type="entry name" value="AAA+_ATPase"/>
</dbReference>
<evidence type="ECO:0000259" key="15">
    <source>
        <dbReference type="PROSITE" id="PS50929"/>
    </source>
</evidence>
<evidence type="ECO:0000256" key="13">
    <source>
        <dbReference type="SAM" id="Phobius"/>
    </source>
</evidence>
<feature type="transmembrane region" description="Helical" evidence="13">
    <location>
        <begin position="267"/>
        <end position="291"/>
    </location>
</feature>
<accession>A0A6P5XE19</accession>
<dbReference type="CDD" id="cd03250">
    <property type="entry name" value="ABCC_MRP_domain1"/>
    <property type="match status" value="1"/>
</dbReference>
<dbReference type="PANTHER" id="PTHR24223">
    <property type="entry name" value="ATP-BINDING CASSETTE SUB-FAMILY C"/>
    <property type="match status" value="1"/>
</dbReference>
<dbReference type="FunFam" id="3.40.50.300:FF:000169">
    <property type="entry name" value="ABC transporter C family member 3"/>
    <property type="match status" value="1"/>
</dbReference>
<keyword evidence="6" id="KW-0677">Repeat</keyword>
<feature type="transmembrane region" description="Helical" evidence="13">
    <location>
        <begin position="1136"/>
        <end position="1156"/>
    </location>
</feature>
<evidence type="ECO:0000256" key="4">
    <source>
        <dbReference type="ARBA" id="ARBA00022448"/>
    </source>
</evidence>
<feature type="transmembrane region" description="Helical" evidence="13">
    <location>
        <begin position="1021"/>
        <end position="1040"/>
    </location>
</feature>
<dbReference type="SUPFAM" id="SSF90123">
    <property type="entry name" value="ABC transporter transmembrane region"/>
    <property type="match status" value="2"/>
</dbReference>
<evidence type="ECO:0000256" key="5">
    <source>
        <dbReference type="ARBA" id="ARBA00022692"/>
    </source>
</evidence>
<feature type="domain" description="ABC transporter" evidence="14">
    <location>
        <begin position="581"/>
        <end position="809"/>
    </location>
</feature>
<feature type="transmembrane region" description="Helical" evidence="13">
    <location>
        <begin position="77"/>
        <end position="96"/>
    </location>
</feature>
<comment type="catalytic activity">
    <reaction evidence="12">
        <text>ATP + H2O + xenobioticSide 1 = ADP + phosphate + xenobioticSide 2.</text>
        <dbReference type="EC" id="7.6.2.2"/>
    </reaction>
</comment>
<feature type="transmembrane region" description="Helical" evidence="13">
    <location>
        <begin position="6"/>
        <end position="25"/>
    </location>
</feature>
<dbReference type="PROSITE" id="PS50929">
    <property type="entry name" value="ABC_TM1F"/>
    <property type="match status" value="2"/>
</dbReference>
<dbReference type="Pfam" id="PF00664">
    <property type="entry name" value="ABC_membrane"/>
    <property type="match status" value="2"/>
</dbReference>
<dbReference type="SUPFAM" id="SSF52540">
    <property type="entry name" value="P-loop containing nucleoside triphosphate hydrolases"/>
    <property type="match status" value="2"/>
</dbReference>
<dbReference type="InterPro" id="IPR044726">
    <property type="entry name" value="ABCC_6TM_D2"/>
</dbReference>
<keyword evidence="9" id="KW-1278">Translocase</keyword>
<evidence type="ECO:0000256" key="10">
    <source>
        <dbReference type="ARBA" id="ARBA00022989"/>
    </source>
</evidence>
<dbReference type="CDD" id="cd03244">
    <property type="entry name" value="ABCC_MRP_domain2"/>
    <property type="match status" value="1"/>
</dbReference>
<dbReference type="InterPro" id="IPR044746">
    <property type="entry name" value="ABCC_6TM_D1"/>
</dbReference>
<comment type="similarity">
    <text evidence="2">Belongs to the ABC transporter superfamily. ABCC family. Conjugate transporter (TC 3.A.1.208) subfamily.</text>
</comment>
<dbReference type="Proteomes" id="UP000515121">
    <property type="component" value="Unplaced"/>
</dbReference>
<organism evidence="16 17">
    <name type="scientific">Durio zibethinus</name>
    <name type="common">Durian</name>
    <dbReference type="NCBI Taxonomy" id="66656"/>
    <lineage>
        <taxon>Eukaryota</taxon>
        <taxon>Viridiplantae</taxon>
        <taxon>Streptophyta</taxon>
        <taxon>Embryophyta</taxon>
        <taxon>Tracheophyta</taxon>
        <taxon>Spermatophyta</taxon>
        <taxon>Magnoliopsida</taxon>
        <taxon>eudicotyledons</taxon>
        <taxon>Gunneridae</taxon>
        <taxon>Pentapetalae</taxon>
        <taxon>rosids</taxon>
        <taxon>malvids</taxon>
        <taxon>Malvales</taxon>
        <taxon>Malvaceae</taxon>
        <taxon>Helicteroideae</taxon>
        <taxon>Durio</taxon>
    </lineage>
</organism>
<reference evidence="17" key="1">
    <citation type="submission" date="2025-08" db="UniProtKB">
        <authorList>
            <consortium name="RefSeq"/>
        </authorList>
    </citation>
    <scope>IDENTIFICATION</scope>
    <source>
        <tissue evidence="17">Fruit stalk</tissue>
    </source>
</reference>
<feature type="transmembrane region" description="Helical" evidence="13">
    <location>
        <begin position="46"/>
        <end position="71"/>
    </location>
</feature>
<dbReference type="InterPro" id="IPR011527">
    <property type="entry name" value="ABC1_TM_dom"/>
</dbReference>
<evidence type="ECO:0000313" key="16">
    <source>
        <dbReference type="Proteomes" id="UP000515121"/>
    </source>
</evidence>
<evidence type="ECO:0000313" key="17">
    <source>
        <dbReference type="RefSeq" id="XP_022726503.1"/>
    </source>
</evidence>
<dbReference type="InterPro" id="IPR027417">
    <property type="entry name" value="P-loop_NTPase"/>
</dbReference>
<evidence type="ECO:0000256" key="12">
    <source>
        <dbReference type="ARBA" id="ARBA00034018"/>
    </source>
</evidence>
<feature type="domain" description="ABC transmembrane type-1" evidence="15">
    <location>
        <begin position="268"/>
        <end position="548"/>
    </location>
</feature>
<dbReference type="PANTHER" id="PTHR24223:SF222">
    <property type="entry name" value="OS01G0902100 PROTEIN"/>
    <property type="match status" value="1"/>
</dbReference>
<dbReference type="InterPro" id="IPR050173">
    <property type="entry name" value="ABC_transporter_C-like"/>
</dbReference>
<dbReference type="InterPro" id="IPR003439">
    <property type="entry name" value="ABC_transporter-like_ATP-bd"/>
</dbReference>
<evidence type="ECO:0000256" key="11">
    <source>
        <dbReference type="ARBA" id="ARBA00023136"/>
    </source>
</evidence>
<evidence type="ECO:0000256" key="1">
    <source>
        <dbReference type="ARBA" id="ARBA00004141"/>
    </source>
</evidence>
<dbReference type="GO" id="GO:0008559">
    <property type="term" value="F:ABC-type xenobiotic transporter activity"/>
    <property type="evidence" value="ECO:0007669"/>
    <property type="project" value="UniProtKB-EC"/>
</dbReference>
<dbReference type="EC" id="7.6.2.2" evidence="3"/>
<dbReference type="PROSITE" id="PS50893">
    <property type="entry name" value="ABC_TRANSPORTER_2"/>
    <property type="match status" value="2"/>
</dbReference>
<sequence>MKVSLELVNAPFVIAFLTWITIDILKRRRHDAMTHFKHRIGTEARVFTAIIVLSNVIISTLYLGFGFYIFWNSGIVPTKPVCSAITWFLASLVTIYSKNKTFSEHKTWPLVLIVWWVFSCIFLSLSAVVYLIHHLKSKELPYPLPEANIVDIASLPLLILLCCCLPLAISENSDLKNPLLRKKDENSSRDDGSFTNASIWSQLTFRWLNPLFERGRIEKLELHHIPPVPESETADNASLLLEESLRRQKTEFSSLPKAITRTIRRSLALNAVFAGLNTIASYVGPFLIASFVNFLKEKHDSSGYQYGLVLAFIFFFSKTLESLTQRLWYFGAQRIGIRVRAALTVLIYKKSLSTKFVGPSNGKIINLINVDAERIGDFCWYIHGVWLLPIQVFLALVILYRNLGAAPSVAAVFATILVMVSNTPLANREERLHSKIMEAKDSRIKATSETLKSIRVLKLHSWEPTFLKKLLQLRETERNWLKKYLYTCSAVAFLFWASPTLVSVITFGVCIFLKTPLTSGTVLSALATFRILQEPIYNLPELISMIAQTKVSFDRIQEFLGEEDQRTFLPDGGSKASDVAIEIETGEYAWETCSQNLKNPTIKITKKIKIMKGYKIAICGSVGSGKSSLLCSILDEIPRISGAGIKVYGKKAYVPQRSWVQTGTVRENILFGKDMDKVFYERVLQACALNQDIEMWDNKDMSVVGERGMNLSGGQKQRIQLARAIYSDSDIYILDDPFSAVDAHTGTHLFKKCLTGLLSQKTVIYATHQLEFLDAADLVLVMKEGLIVQSGKYEELIADSDGELVRQMNAHRKSLEQVNPPQEDDSLTAGPYQKSQIEVIEEKYGEPICHGKLFERSQEEETETGRVKWSVYSTFVTAAYKGALVPVILLCQVLFQGLQMGSNYWIAWATEENHRVSREQLIGIFVLLSGGSSIFVLGRAVLLATIAVETSQRLFIGMITSVFRAPISFFDSTPSSRILSRSSTDQSTLDTDIPYRLAGLAFALIQLFSIIILMSYVAWQIFLLFLAILGISFWYQNYYISTARELARMVGIRKAPILHHFSESITGAATIRCFSQEDRFLEKNLSLIDDYSRVAFHNSGTMEWLCVRINFLFNFVFFLVLIILVSLPRSEIDPSLAGLAATYGLNLNVLQAWVIWNLCNVENKMISVERILQFTNIPSEAPLVIEDCRPKPEWPTEGRIELENLQMQYKPTLPMVLKGITCIFPGQKKIGVVGRTGSGKSTLIQALFRVVEPSGGRIVIDGVDISSIGLQDLRSRLGIIPQDPTLFQGTIRTNLDPLQQHTDQEIWKVLKKCRLADIVRQDQRLLDAPVAEDGENWSVGQRQLVCLARVLIKKRRILVLDEATASIDTATDNVIQETIREETSRCTVITVAHRIPTVIDNDLVLVLDKGKIVEYDMPGVLLGDNSSSFSKLVAEFLRSSKSNHHKNMF</sequence>
<keyword evidence="16" id="KW-1185">Reference proteome</keyword>
<dbReference type="Gene3D" id="1.20.1560.10">
    <property type="entry name" value="ABC transporter type 1, transmembrane domain"/>
    <property type="match status" value="2"/>
</dbReference>
<feature type="transmembrane region" description="Helical" evidence="13">
    <location>
        <begin position="303"/>
        <end position="320"/>
    </location>
</feature>
<feature type="transmembrane region" description="Helical" evidence="13">
    <location>
        <begin position="378"/>
        <end position="400"/>
    </location>
</feature>
<evidence type="ECO:0000256" key="6">
    <source>
        <dbReference type="ARBA" id="ARBA00022737"/>
    </source>
</evidence>
<evidence type="ECO:0000256" key="9">
    <source>
        <dbReference type="ARBA" id="ARBA00022967"/>
    </source>
</evidence>
<dbReference type="InterPro" id="IPR036640">
    <property type="entry name" value="ABC1_TM_sf"/>
</dbReference>
<evidence type="ECO:0000259" key="14">
    <source>
        <dbReference type="PROSITE" id="PS50893"/>
    </source>
</evidence>
<feature type="domain" description="ABC transmembrane type-1" evidence="15">
    <location>
        <begin position="887"/>
        <end position="1163"/>
    </location>
</feature>
<dbReference type="RefSeq" id="XP_022726503.1">
    <property type="nucleotide sequence ID" value="XM_022870768.1"/>
</dbReference>
<evidence type="ECO:0000256" key="8">
    <source>
        <dbReference type="ARBA" id="ARBA00022840"/>
    </source>
</evidence>
<feature type="transmembrane region" description="Helical" evidence="13">
    <location>
        <begin position="406"/>
        <end position="425"/>
    </location>
</feature>
<dbReference type="Pfam" id="PF00005">
    <property type="entry name" value="ABC_tran"/>
    <property type="match status" value="2"/>
</dbReference>
<dbReference type="FunFam" id="1.20.1560.10:FF:000003">
    <property type="entry name" value="ABC transporter C family member 10"/>
    <property type="match status" value="1"/>
</dbReference>
<feature type="transmembrane region" description="Helical" evidence="13">
    <location>
        <begin position="152"/>
        <end position="169"/>
    </location>
</feature>
<dbReference type="CDD" id="cd18579">
    <property type="entry name" value="ABC_6TM_ABCC_D1"/>
    <property type="match status" value="1"/>
</dbReference>
<feature type="transmembrane region" description="Helical" evidence="13">
    <location>
        <begin position="108"/>
        <end position="132"/>
    </location>
</feature>
<dbReference type="GeneID" id="111282616"/>
<keyword evidence="5 13" id="KW-0812">Transmembrane</keyword>
<feature type="transmembrane region" description="Helical" evidence="13">
    <location>
        <begin position="1109"/>
        <end position="1127"/>
    </location>
</feature>
<feature type="domain" description="ABC transporter" evidence="14">
    <location>
        <begin position="1200"/>
        <end position="1434"/>
    </location>
</feature>
<keyword evidence="11 13" id="KW-0472">Membrane</keyword>
<keyword evidence="4" id="KW-0813">Transport</keyword>
<name>A0A6P5XE19_DURZI</name>
<dbReference type="FunFam" id="1.20.1560.10:FF:000002">
    <property type="entry name" value="ABC transporter C family member 5"/>
    <property type="match status" value="1"/>
</dbReference>
<evidence type="ECO:0000256" key="7">
    <source>
        <dbReference type="ARBA" id="ARBA00022741"/>
    </source>
</evidence>
<keyword evidence="10 13" id="KW-1133">Transmembrane helix</keyword>
<keyword evidence="7" id="KW-0547">Nucleotide-binding</keyword>
<evidence type="ECO:0000256" key="3">
    <source>
        <dbReference type="ARBA" id="ARBA00012191"/>
    </source>
</evidence>
<keyword evidence="8" id="KW-0067">ATP-binding</keyword>
<dbReference type="OrthoDB" id="6500128at2759"/>
<dbReference type="Gene3D" id="3.40.50.300">
    <property type="entry name" value="P-loop containing nucleotide triphosphate hydrolases"/>
    <property type="match status" value="2"/>
</dbReference>
<comment type="subcellular location">
    <subcellularLocation>
        <location evidence="1">Membrane</location>
        <topology evidence="1">Multi-pass membrane protein</topology>
    </subcellularLocation>
</comment>
<dbReference type="KEGG" id="dzi:111282616"/>